<dbReference type="AlphaFoldDB" id="A0A538THM4"/>
<evidence type="ECO:0000313" key="1">
    <source>
        <dbReference type="EMBL" id="TMQ63123.1"/>
    </source>
</evidence>
<organism evidence="1 2">
    <name type="scientific">Eiseniibacteriota bacterium</name>
    <dbReference type="NCBI Taxonomy" id="2212470"/>
    <lineage>
        <taxon>Bacteria</taxon>
        <taxon>Candidatus Eiseniibacteriota</taxon>
    </lineage>
</organism>
<name>A0A538THM4_UNCEI</name>
<proteinExistence type="predicted"/>
<comment type="caution">
    <text evidence="1">The sequence shown here is derived from an EMBL/GenBank/DDBJ whole genome shotgun (WGS) entry which is preliminary data.</text>
</comment>
<dbReference type="Proteomes" id="UP000317691">
    <property type="component" value="Unassembled WGS sequence"/>
</dbReference>
<accession>A0A538THM4</accession>
<reference evidence="1 2" key="1">
    <citation type="journal article" date="2019" name="Nat. Microbiol.">
        <title>Mediterranean grassland soil C-N compound turnover is dependent on rainfall and depth, and is mediated by genomically divergent microorganisms.</title>
        <authorList>
            <person name="Diamond S."/>
            <person name="Andeer P.F."/>
            <person name="Li Z."/>
            <person name="Crits-Christoph A."/>
            <person name="Burstein D."/>
            <person name="Anantharaman K."/>
            <person name="Lane K.R."/>
            <person name="Thomas B.C."/>
            <person name="Pan C."/>
            <person name="Northen T.R."/>
            <person name="Banfield J.F."/>
        </authorList>
    </citation>
    <scope>NUCLEOTIDE SEQUENCE [LARGE SCALE GENOMIC DNA]</scope>
    <source>
        <strain evidence="1">WS_9</strain>
    </source>
</reference>
<sequence length="397" mass="42746">MIPVDLDQLRIDAPAHLESFRELLSLPRETVPQMTAAAARKTLAAAAADLGREIIEKEGVTPTFLLLRGDHVAPSLNLFATWHAEAHPVTPAAVEGAERLALATTLGAMKALVAAGVDRAAVVVAPAAGQGSLPLEGHLRQHRAALQAPVAFWPRISPAATSRRRVYLGARGRVVLGVWGEEAGANPYAVRDQLIAQLAEEAYGPRPLDFELLRKLAQGAGALDFLEETLEDPDAVRGDGEAKLRSALFEPRGQVVRPQVRHADRPQAWIIVETAEQMEPADVLKRAQALAGKAKIEMAEGFLWDRLNIHHPGVQAAIRTAKSRSEGAEIWPMAPWVTPSGIFTRALGTPLVEWGIPLPRGAAIRFPSADSVEAIEREMGELFLRGMGALKPAAQET</sequence>
<dbReference type="EMBL" id="VBOZ01000033">
    <property type="protein sequence ID" value="TMQ63123.1"/>
    <property type="molecule type" value="Genomic_DNA"/>
</dbReference>
<evidence type="ECO:0000313" key="2">
    <source>
        <dbReference type="Proteomes" id="UP000317691"/>
    </source>
</evidence>
<gene>
    <name evidence="1" type="ORF">E6K79_10780</name>
</gene>
<protein>
    <recommendedName>
        <fullName evidence="3">M20/M25/M40 family metallo-hydrolase</fullName>
    </recommendedName>
</protein>
<evidence type="ECO:0008006" key="3">
    <source>
        <dbReference type="Google" id="ProtNLM"/>
    </source>
</evidence>